<reference evidence="4 5" key="1">
    <citation type="submission" date="2018-05" db="EMBL/GenBank/DDBJ databases">
        <title>Genomic Encyclopedia of Archaeal and Bacterial Type Strains, Phase II (KMG-II): from individual species to whole genera.</title>
        <authorList>
            <person name="Goeker M."/>
        </authorList>
    </citation>
    <scope>NUCLEOTIDE SEQUENCE [LARGE SCALE GENOMIC DNA]</scope>
    <source>
        <strain evidence="4 5">DSM 23514</strain>
    </source>
</reference>
<feature type="transmembrane region" description="Helical" evidence="1">
    <location>
        <begin position="118"/>
        <end position="142"/>
    </location>
</feature>
<dbReference type="Gene3D" id="1.10.287.70">
    <property type="match status" value="1"/>
</dbReference>
<keyword evidence="3" id="KW-0813">Transport</keyword>
<keyword evidence="1" id="KW-1133">Transmembrane helix</keyword>
<dbReference type="GO" id="GO:0034220">
    <property type="term" value="P:monoatomic ion transmembrane transport"/>
    <property type="evidence" value="ECO:0007669"/>
    <property type="project" value="UniProtKB-KW"/>
</dbReference>
<evidence type="ECO:0000313" key="5">
    <source>
        <dbReference type="Proteomes" id="UP000245667"/>
    </source>
</evidence>
<reference evidence="3 6" key="2">
    <citation type="submission" date="2020-07" db="EMBL/GenBank/DDBJ databases">
        <title>The draft genome sequence of Maribacter polysiphoniae KCTC 22021.</title>
        <authorList>
            <person name="Mu L."/>
        </authorList>
    </citation>
    <scope>NUCLEOTIDE SEQUENCE [LARGE SCALE GENOMIC DNA]</scope>
    <source>
        <strain evidence="3 6">KCTC 22021</strain>
    </source>
</reference>
<dbReference type="EMBL" id="QGGQ01000003">
    <property type="protein sequence ID" value="PWK24184.1"/>
    <property type="molecule type" value="Genomic_DNA"/>
</dbReference>
<gene>
    <name evidence="3" type="ORF">HZY62_08810</name>
    <name evidence="4" type="ORF">LX92_01771</name>
</gene>
<dbReference type="AlphaFoldDB" id="A0A316E136"/>
<feature type="transmembrane region" description="Helical" evidence="1">
    <location>
        <begin position="21"/>
        <end position="39"/>
    </location>
</feature>
<evidence type="ECO:0000313" key="4">
    <source>
        <dbReference type="EMBL" id="PWK24184.1"/>
    </source>
</evidence>
<evidence type="ECO:0000313" key="6">
    <source>
        <dbReference type="Proteomes" id="UP000651837"/>
    </source>
</evidence>
<keyword evidence="3" id="KW-0406">Ion transport</keyword>
<dbReference type="InterPro" id="IPR013099">
    <property type="entry name" value="K_chnl_dom"/>
</dbReference>
<dbReference type="Proteomes" id="UP000651837">
    <property type="component" value="Unassembled WGS sequence"/>
</dbReference>
<dbReference type="OrthoDB" id="9799090at2"/>
<dbReference type="EMBL" id="JACWLN010000003">
    <property type="protein sequence ID" value="MBD1260686.1"/>
    <property type="molecule type" value="Genomic_DNA"/>
</dbReference>
<sequence length="180" mass="20415">MDDTENIEHSPAFYRQLFSKAMPLIFIVLFIAVLDIWFVDRVISWVWGVLFLTLFKMYFILRLTFIQLSKIIAQSHLLAHVLALFGLLIGLIVLSFATDYTAMFLIDAQSFKTNLTNGSPGGIVFFEFLYFSFISFSSVGFGDIVPTTYAAKSLVVLEVILSFIVLFFGIANVNNMHVQK</sequence>
<keyword evidence="6" id="KW-1185">Reference proteome</keyword>
<evidence type="ECO:0000313" key="3">
    <source>
        <dbReference type="EMBL" id="MBD1260686.1"/>
    </source>
</evidence>
<feature type="transmembrane region" description="Helical" evidence="1">
    <location>
        <begin position="154"/>
        <end position="173"/>
    </location>
</feature>
<comment type="caution">
    <text evidence="4">The sequence shown here is derived from an EMBL/GenBank/DDBJ whole genome shotgun (WGS) entry which is preliminary data.</text>
</comment>
<feature type="domain" description="Potassium channel" evidence="2">
    <location>
        <begin position="111"/>
        <end position="175"/>
    </location>
</feature>
<dbReference type="Pfam" id="PF07885">
    <property type="entry name" value="Ion_trans_2"/>
    <property type="match status" value="1"/>
</dbReference>
<dbReference type="RefSeq" id="WP_109649918.1">
    <property type="nucleotide sequence ID" value="NZ_JACWLN010000003.1"/>
</dbReference>
<name>A0A316E136_9FLAO</name>
<organism evidence="4 5">
    <name type="scientific">Maribacter polysiphoniae</name>
    <dbReference type="NCBI Taxonomy" id="429344"/>
    <lineage>
        <taxon>Bacteria</taxon>
        <taxon>Pseudomonadati</taxon>
        <taxon>Bacteroidota</taxon>
        <taxon>Flavobacteriia</taxon>
        <taxon>Flavobacteriales</taxon>
        <taxon>Flavobacteriaceae</taxon>
        <taxon>Maribacter</taxon>
    </lineage>
</organism>
<accession>A0A316E136</accession>
<protein>
    <submittedName>
        <fullName evidence="4">Ion channel</fullName>
    </submittedName>
    <submittedName>
        <fullName evidence="3">Two pore domain potassium channel family protein</fullName>
    </submittedName>
</protein>
<dbReference type="Proteomes" id="UP000245667">
    <property type="component" value="Unassembled WGS sequence"/>
</dbReference>
<dbReference type="SUPFAM" id="SSF81324">
    <property type="entry name" value="Voltage-gated potassium channels"/>
    <property type="match status" value="1"/>
</dbReference>
<feature type="transmembrane region" description="Helical" evidence="1">
    <location>
        <begin position="77"/>
        <end position="98"/>
    </location>
</feature>
<feature type="transmembrane region" description="Helical" evidence="1">
    <location>
        <begin position="45"/>
        <end position="65"/>
    </location>
</feature>
<keyword evidence="1" id="KW-0812">Transmembrane</keyword>
<evidence type="ECO:0000259" key="2">
    <source>
        <dbReference type="Pfam" id="PF07885"/>
    </source>
</evidence>
<keyword evidence="3" id="KW-0407">Ion channel</keyword>
<proteinExistence type="predicted"/>
<evidence type="ECO:0000256" key="1">
    <source>
        <dbReference type="SAM" id="Phobius"/>
    </source>
</evidence>
<keyword evidence="1" id="KW-0472">Membrane</keyword>